<dbReference type="RefSeq" id="WP_252804052.1">
    <property type="nucleotide sequence ID" value="NZ_BAAABM010000053.1"/>
</dbReference>
<evidence type="ECO:0000256" key="1">
    <source>
        <dbReference type="SAM" id="MobiDB-lite"/>
    </source>
</evidence>
<dbReference type="Proteomes" id="UP001501822">
    <property type="component" value="Unassembled WGS sequence"/>
</dbReference>
<feature type="region of interest" description="Disordered" evidence="1">
    <location>
        <begin position="74"/>
        <end position="136"/>
    </location>
</feature>
<keyword evidence="4" id="KW-1185">Reference proteome</keyword>
<feature type="compositionally biased region" description="Low complexity" evidence="1">
    <location>
        <begin position="84"/>
        <end position="136"/>
    </location>
</feature>
<keyword evidence="2" id="KW-1133">Transmembrane helix</keyword>
<proteinExistence type="predicted"/>
<reference evidence="3 4" key="1">
    <citation type="journal article" date="2019" name="Int. J. Syst. Evol. Microbiol.">
        <title>The Global Catalogue of Microorganisms (GCM) 10K type strain sequencing project: providing services to taxonomists for standard genome sequencing and annotation.</title>
        <authorList>
            <consortium name="The Broad Institute Genomics Platform"/>
            <consortium name="The Broad Institute Genome Sequencing Center for Infectious Disease"/>
            <person name="Wu L."/>
            <person name="Ma J."/>
        </authorList>
    </citation>
    <scope>NUCLEOTIDE SEQUENCE [LARGE SCALE GENOMIC DNA]</scope>
    <source>
        <strain evidence="3 4">JCM 3146</strain>
    </source>
</reference>
<sequence length="254" mass="26479">MKEPPPWLRPALREEADAHRPDSDRMRSRVEAGVRARRDRPARGRSPAAAALAAAGVAVVAVAVGVVTWRSGGSADPAVPAGHASAPSDRPSPSAASTWASAGPTSRPGRPSPSGHAGGSSAVPPRSPAASPAVTARLDPQSSAYWAQEDVTVSGTRRLTALRVIVRVARTQGVRSVGSWSSLPGDAFQVTVGEERTAFVYTWELRPGRSVPPGRYVFAAQYGRTPAAHDAHEDTYTVTGTDAAGHPITDSGRF</sequence>
<feature type="transmembrane region" description="Helical" evidence="2">
    <location>
        <begin position="48"/>
        <end position="69"/>
    </location>
</feature>
<evidence type="ECO:0000313" key="3">
    <source>
        <dbReference type="EMBL" id="GAA0359171.1"/>
    </source>
</evidence>
<gene>
    <name evidence="3" type="ORF">GCM10010151_56120</name>
</gene>
<evidence type="ECO:0000256" key="2">
    <source>
        <dbReference type="SAM" id="Phobius"/>
    </source>
</evidence>
<evidence type="ECO:0000313" key="4">
    <source>
        <dbReference type="Proteomes" id="UP001501822"/>
    </source>
</evidence>
<dbReference type="EMBL" id="BAAABM010000053">
    <property type="protein sequence ID" value="GAA0359171.1"/>
    <property type="molecule type" value="Genomic_DNA"/>
</dbReference>
<feature type="region of interest" description="Disordered" evidence="1">
    <location>
        <begin position="1"/>
        <end position="52"/>
    </location>
</feature>
<name>A0ABN0XAC2_9ACTN</name>
<keyword evidence="2" id="KW-0472">Membrane</keyword>
<feature type="compositionally biased region" description="Basic and acidic residues" evidence="1">
    <location>
        <begin position="11"/>
        <end position="42"/>
    </location>
</feature>
<organism evidence="3 4">
    <name type="scientific">Actinoallomurus spadix</name>
    <dbReference type="NCBI Taxonomy" id="79912"/>
    <lineage>
        <taxon>Bacteria</taxon>
        <taxon>Bacillati</taxon>
        <taxon>Actinomycetota</taxon>
        <taxon>Actinomycetes</taxon>
        <taxon>Streptosporangiales</taxon>
        <taxon>Thermomonosporaceae</taxon>
        <taxon>Actinoallomurus</taxon>
    </lineage>
</organism>
<protein>
    <submittedName>
        <fullName evidence="3">Uncharacterized protein</fullName>
    </submittedName>
</protein>
<comment type="caution">
    <text evidence="3">The sequence shown here is derived from an EMBL/GenBank/DDBJ whole genome shotgun (WGS) entry which is preliminary data.</text>
</comment>
<keyword evidence="2" id="KW-0812">Transmembrane</keyword>
<accession>A0ABN0XAC2</accession>